<sequence length="1501" mass="168178">MMKVDDLIQFRSDLFFDGAVQLLWADDQVNRANDAARSFVFHGPRYHGVSREGHAEEIYRLTDTATLAADLLVRIADGSTTSANPFSLAIAGYGSGKSHFALALTSLLRDPLSETSEQILCNLTLAESRAGDAAREALRIIDKPALVIALDGTGNFNLGYELSASLYRKLKEHDIDDRAIRELSPRFDDAASFVKRNYELRTNEFCSRLPGKTLQHIVESLEARDESTYAIVDELYLEANGAHIPVSGRESIQDLISVFCETYCSEGGAFSRLVILFDEFGRFLEYVAERPALAGDSALQQIFQGIQDNASRAHFLGFIQYELKAYLARLGNRDAMHIQKYITRFDVAKKYYVSSNLETIIAHLLEKKDEPTLEKALTQARFSNQSLHAMMATLLPGLKQLPVWNDADEFERVIVRGCWPLHPLATWFLTRQQDIVQSRSAITFVKQAVDTSLTQDAVEGNKLVTISASRILSGDMLTEMHAAERAHGGASIDNLLAALAKYDAQLDELERALLISIAAAKKMRVVSSEQSTYDQLLAEFVGQPIDKCRQRLSRLEQELGVVAWSRELKQYEIVSDAATRGQYQKDLRGRLTSITPADVREIFINRAKAWSDKLFEDIPTTFGQERDIPTLEWTFTAQLTNEQRAASAISNAFADWRQAVKPDQSKGQILYSLVGLEADMVALQTQIQSAYKAELAKSRAAAAPIWTVLMVDRSRRIEQYLATLYVLDERFDQNERERYARFIPEERETAKQGLQSALRDAIKDRLSLVAGVEVPAGRLAVEACAIFNRVYPKAPPFPFDGLNTRSGNGSADVAVISRALFGGEVSSSWLAVQQVKLQNRVRTVLANSWGTLSKDCSVKPVADNPVVTEILETLEREHKASPQRTLGDDLAMLTRPPIGCSLASASLLIALFVGKPLPPRAIQYQNDGISLKDWLEAAYGSNGKFLLDTTLQKTTVVFLTEDALTRWELFFAAWEAETTLEGNVSRLREAERMRAQDPLPEQRVANFKFLQHKALEDKEELNIHTQLLQEAERRLERAIQQSNVQEFLAVADRYLSRRKDMNAHAKKWTAGQTEEIESICKEIADLVRSAAPKWISAQACNSNEQIADFRNRMVRAQKTLENLGIHDLARMAEKQTGAMIARVAERYQYETTLSDAANLIRTSAPLPSTPLREVFDRIEKAEALIGILTEALKNLTKADDVEELIKQLQAKQKLWRQFRSERQQHYFELLELAPTTTQEARDVLYRLNLVGQQFLNTKDADNIQRHVASCSALVELLSELDQISGPADDIGAILNTAYASSAKHISQGAYPGLEDEQHEEDEWIQNCVAKYVAGREVLFKQRSSMWTAAAIEELIALRTRPDQLLAEGVPAKFLSLPALLSAADRARILPEIETLSATINQATEQARARKSAAWLEARQEQAVALETLSECACADILSALRDSPSYLLPNDLDQVMELQKRVQRRLDELDISDLVARIKAMPAERRALLMQELHRMGQEAA</sequence>
<comment type="caution">
    <text evidence="2">The sequence shown here is derived from an EMBL/GenBank/DDBJ whole genome shotgun (WGS) entry which is preliminary data.</text>
</comment>
<evidence type="ECO:0000313" key="2">
    <source>
        <dbReference type="EMBL" id="NVI09248.1"/>
    </source>
</evidence>
<organism evidence="2 3">
    <name type="scientific">Paraburkholderia youngii</name>
    <dbReference type="NCBI Taxonomy" id="2782701"/>
    <lineage>
        <taxon>Bacteria</taxon>
        <taxon>Pseudomonadati</taxon>
        <taxon>Pseudomonadota</taxon>
        <taxon>Betaproteobacteria</taxon>
        <taxon>Burkholderiales</taxon>
        <taxon>Burkholderiaceae</taxon>
        <taxon>Paraburkholderia</taxon>
    </lineage>
</organism>
<gene>
    <name evidence="2" type="ORF">FSB64_37365</name>
</gene>
<dbReference type="Proteomes" id="UP000821598">
    <property type="component" value="Unassembled WGS sequence"/>
</dbReference>
<evidence type="ECO:0000313" key="3">
    <source>
        <dbReference type="Proteomes" id="UP000821598"/>
    </source>
</evidence>
<reference evidence="2 3" key="1">
    <citation type="submission" date="2019-08" db="EMBL/GenBank/DDBJ databases">
        <title>Paraburkholderia simonii sp. nov. and P. youngii sp. nov. Brazilian and Mexican Mimosa-associated rhizobia.</title>
        <authorList>
            <person name="Mavima L."/>
            <person name="Beukes C.W."/>
            <person name="Palmer M."/>
            <person name="De Meyer S.E."/>
            <person name="James E.K."/>
            <person name="Maluk M."/>
            <person name="Avontuur J.R."/>
            <person name="Chan W.Y."/>
            <person name="Venter S.N."/>
            <person name="Steenkamp E.T."/>
        </authorList>
    </citation>
    <scope>NUCLEOTIDE SEQUENCE [LARGE SCALE GENOMIC DNA]</scope>
    <source>
        <strain evidence="2 3">JPY454</strain>
    </source>
</reference>
<name>A0ABX2NXI3_9BURK</name>
<dbReference type="EMBL" id="VOMC01000071">
    <property type="protein sequence ID" value="NVI09248.1"/>
    <property type="molecule type" value="Genomic_DNA"/>
</dbReference>
<keyword evidence="3" id="KW-1185">Reference proteome</keyword>
<dbReference type="RefSeq" id="WP_176369666.1">
    <property type="nucleotide sequence ID" value="NZ_VOMC01000071.1"/>
</dbReference>
<feature type="coiled-coil region" evidence="1">
    <location>
        <begin position="1014"/>
        <end position="1041"/>
    </location>
</feature>
<proteinExistence type="predicted"/>
<evidence type="ECO:0000256" key="1">
    <source>
        <dbReference type="SAM" id="Coils"/>
    </source>
</evidence>
<protein>
    <submittedName>
        <fullName evidence="2">Uncharacterized protein</fullName>
    </submittedName>
</protein>
<keyword evidence="1" id="KW-0175">Coiled coil</keyword>
<accession>A0ABX2NXI3</accession>